<evidence type="ECO:0000256" key="3">
    <source>
        <dbReference type="PROSITE-ProRule" id="PRU00176"/>
    </source>
</evidence>
<dbReference type="SUPFAM" id="SSF54928">
    <property type="entry name" value="RNA-binding domain, RBD"/>
    <property type="match status" value="1"/>
</dbReference>
<keyword evidence="1" id="KW-0507">mRNA processing</keyword>
<dbReference type="AlphaFoldDB" id="A0A1U7WB94"/>
<dbReference type="Gene3D" id="3.30.70.330">
    <property type="match status" value="1"/>
</dbReference>
<organism evidence="5 6">
    <name type="scientific">Nicotiana sylvestris</name>
    <name type="common">Wood tobacco</name>
    <name type="synonym">South American tobacco</name>
    <dbReference type="NCBI Taxonomy" id="4096"/>
    <lineage>
        <taxon>Eukaryota</taxon>
        <taxon>Viridiplantae</taxon>
        <taxon>Streptophyta</taxon>
        <taxon>Embryophyta</taxon>
        <taxon>Tracheophyta</taxon>
        <taxon>Spermatophyta</taxon>
        <taxon>Magnoliopsida</taxon>
        <taxon>eudicotyledons</taxon>
        <taxon>Gunneridae</taxon>
        <taxon>Pentapetalae</taxon>
        <taxon>asterids</taxon>
        <taxon>lamiids</taxon>
        <taxon>Solanales</taxon>
        <taxon>Solanaceae</taxon>
        <taxon>Nicotianoideae</taxon>
        <taxon>Nicotianeae</taxon>
        <taxon>Nicotiana</taxon>
    </lineage>
</organism>
<reference evidence="6 7" key="2">
    <citation type="submission" date="2025-04" db="UniProtKB">
        <authorList>
            <consortium name="RefSeq"/>
        </authorList>
    </citation>
    <scope>IDENTIFICATION</scope>
    <source>
        <tissue evidence="6 7">Leaf</tissue>
    </source>
</reference>
<evidence type="ECO:0000256" key="2">
    <source>
        <dbReference type="ARBA" id="ARBA00022884"/>
    </source>
</evidence>
<dbReference type="PANTHER" id="PTHR47640">
    <property type="entry name" value="TRNA SELENOCYSTEINE 1-ASSOCIATED PROTEIN 1-RELATED-RELATED"/>
    <property type="match status" value="1"/>
</dbReference>
<feature type="domain" description="RRM" evidence="4">
    <location>
        <begin position="44"/>
        <end position="121"/>
    </location>
</feature>
<dbReference type="InterPro" id="IPR000504">
    <property type="entry name" value="RRM_dom"/>
</dbReference>
<dbReference type="eggNOG" id="KOG0226">
    <property type="taxonomic scope" value="Eukaryota"/>
</dbReference>
<dbReference type="PANTHER" id="PTHR47640:SF64">
    <property type="entry name" value="RNA-BINDING PROTEIN 42-LIKE ISOFORM X1"/>
    <property type="match status" value="1"/>
</dbReference>
<evidence type="ECO:0000313" key="5">
    <source>
        <dbReference type="Proteomes" id="UP000189701"/>
    </source>
</evidence>
<evidence type="ECO:0000256" key="1">
    <source>
        <dbReference type="ARBA" id="ARBA00022664"/>
    </source>
</evidence>
<dbReference type="GO" id="GO:0003729">
    <property type="term" value="F:mRNA binding"/>
    <property type="evidence" value="ECO:0007669"/>
    <property type="project" value="InterPro"/>
</dbReference>
<name>A0A1U7WB94_NICSY</name>
<protein>
    <submittedName>
        <fullName evidence="6">RNA-binding protein 42-like isoform X1</fullName>
    </submittedName>
    <submittedName>
        <fullName evidence="7">RNA-binding protein 42-like isoform X2</fullName>
    </submittedName>
</protein>
<dbReference type="InterPro" id="IPR034215">
    <property type="entry name" value="RBM42_RRM"/>
</dbReference>
<dbReference type="RefSeq" id="XP_009777263.1">
    <property type="nucleotide sequence ID" value="XM_009778961.1"/>
</dbReference>
<evidence type="ECO:0000313" key="6">
    <source>
        <dbReference type="RefSeq" id="XP_009777262.1"/>
    </source>
</evidence>
<dbReference type="RefSeq" id="XP_009777262.1">
    <property type="nucleotide sequence ID" value="XM_009778960.1"/>
</dbReference>
<gene>
    <name evidence="6 7" type="primary">LOC104226868</name>
</gene>
<reference evidence="5" key="1">
    <citation type="journal article" date="2013" name="Genome Biol.">
        <title>Reference genomes and transcriptomes of Nicotiana sylvestris and Nicotiana tomentosiformis.</title>
        <authorList>
            <person name="Sierro N."/>
            <person name="Battey J.N."/>
            <person name="Ouadi S."/>
            <person name="Bovet L."/>
            <person name="Goepfert S."/>
            <person name="Bakaher N."/>
            <person name="Peitsch M.C."/>
            <person name="Ivanov N.V."/>
        </authorList>
    </citation>
    <scope>NUCLEOTIDE SEQUENCE [LARGE SCALE GENOMIC DNA]</scope>
</reference>
<dbReference type="STRING" id="4096.A0A1U7WB94"/>
<keyword evidence="5" id="KW-1185">Reference proteome</keyword>
<evidence type="ECO:0000313" key="7">
    <source>
        <dbReference type="RefSeq" id="XP_009777263.1"/>
    </source>
</evidence>
<dbReference type="InterPro" id="IPR050825">
    <property type="entry name" value="RBM42_RBP45_47-like"/>
</dbReference>
<keyword evidence="2 3" id="KW-0694">RNA-binding</keyword>
<dbReference type="GO" id="GO:0006397">
    <property type="term" value="P:mRNA processing"/>
    <property type="evidence" value="ECO:0007669"/>
    <property type="project" value="UniProtKB-KW"/>
</dbReference>
<dbReference type="InterPro" id="IPR012677">
    <property type="entry name" value="Nucleotide-bd_a/b_plait_sf"/>
</dbReference>
<accession>A0A1U7WB94</accession>
<dbReference type="Proteomes" id="UP000189701">
    <property type="component" value="Unplaced"/>
</dbReference>
<sequence length="121" mass="13902">MVDVPSTFRSTEIERKAEPEKKVVRRVLQIWKEPTRAEWRPDNYRLLCGNLGNEVNDDVLSKAFSRFPTFNMAQVVRNKRTGKTMGYGFVSFSNPLDQAAALEEMNGKHVGNRSIILRKSE</sequence>
<dbReference type="CDD" id="cd12383">
    <property type="entry name" value="RRM_RBM42"/>
    <property type="match status" value="1"/>
</dbReference>
<dbReference type="InterPro" id="IPR035979">
    <property type="entry name" value="RBD_domain_sf"/>
</dbReference>
<dbReference type="SMART" id="SM00360">
    <property type="entry name" value="RRM"/>
    <property type="match status" value="1"/>
</dbReference>
<evidence type="ECO:0000259" key="4">
    <source>
        <dbReference type="PROSITE" id="PS50102"/>
    </source>
</evidence>
<dbReference type="Pfam" id="PF00076">
    <property type="entry name" value="RRM_1"/>
    <property type="match status" value="1"/>
</dbReference>
<proteinExistence type="predicted"/>
<dbReference type="PROSITE" id="PS50102">
    <property type="entry name" value="RRM"/>
    <property type="match status" value="1"/>
</dbReference>